<dbReference type="EMBL" id="CAJVQC010084202">
    <property type="protein sequence ID" value="CAG8820891.1"/>
    <property type="molecule type" value="Genomic_DNA"/>
</dbReference>
<comment type="caution">
    <text evidence="1">The sequence shown here is derived from an EMBL/GenBank/DDBJ whole genome shotgun (WGS) entry which is preliminary data.</text>
</comment>
<feature type="non-terminal residue" evidence="1">
    <location>
        <position position="1"/>
    </location>
</feature>
<reference evidence="1" key="1">
    <citation type="submission" date="2021-06" db="EMBL/GenBank/DDBJ databases">
        <authorList>
            <person name="Kallberg Y."/>
            <person name="Tangrot J."/>
            <person name="Rosling A."/>
        </authorList>
    </citation>
    <scope>NUCLEOTIDE SEQUENCE</scope>
    <source>
        <strain evidence="1">MA461A</strain>
    </source>
</reference>
<evidence type="ECO:0000313" key="1">
    <source>
        <dbReference type="EMBL" id="CAG8820891.1"/>
    </source>
</evidence>
<proteinExistence type="predicted"/>
<sequence length="64" mass="7509">TERTEKEVWSWAKNAFKSDLETCLIWARSFSSFWGDLIGVDNEVFSELKQEVVFPLKNIRKGIK</sequence>
<keyword evidence="2" id="KW-1185">Reference proteome</keyword>
<dbReference type="Proteomes" id="UP000789920">
    <property type="component" value="Unassembled WGS sequence"/>
</dbReference>
<gene>
    <name evidence="1" type="ORF">RPERSI_LOCUS25457</name>
</gene>
<name>A0ACA9S0N5_9GLOM</name>
<accession>A0ACA9S0N5</accession>
<organism evidence="1 2">
    <name type="scientific">Racocetra persica</name>
    <dbReference type="NCBI Taxonomy" id="160502"/>
    <lineage>
        <taxon>Eukaryota</taxon>
        <taxon>Fungi</taxon>
        <taxon>Fungi incertae sedis</taxon>
        <taxon>Mucoromycota</taxon>
        <taxon>Glomeromycotina</taxon>
        <taxon>Glomeromycetes</taxon>
        <taxon>Diversisporales</taxon>
        <taxon>Gigasporaceae</taxon>
        <taxon>Racocetra</taxon>
    </lineage>
</organism>
<evidence type="ECO:0000313" key="2">
    <source>
        <dbReference type="Proteomes" id="UP000789920"/>
    </source>
</evidence>
<protein>
    <submittedName>
        <fullName evidence="1">465_t:CDS:1</fullName>
    </submittedName>
</protein>